<protein>
    <submittedName>
        <fullName evidence="1">Uncharacterized protein</fullName>
    </submittedName>
</protein>
<dbReference type="EMBL" id="BLXT01005511">
    <property type="protein sequence ID" value="GFO23638.1"/>
    <property type="molecule type" value="Genomic_DNA"/>
</dbReference>
<evidence type="ECO:0000313" key="2">
    <source>
        <dbReference type="Proteomes" id="UP000735302"/>
    </source>
</evidence>
<dbReference type="AlphaFoldDB" id="A0AAV4BXV6"/>
<name>A0AAV4BXV6_9GAST</name>
<accession>A0AAV4BXV6</accession>
<evidence type="ECO:0000313" key="1">
    <source>
        <dbReference type="EMBL" id="GFO23638.1"/>
    </source>
</evidence>
<gene>
    <name evidence="1" type="ORF">PoB_005014300</name>
</gene>
<dbReference type="Proteomes" id="UP000735302">
    <property type="component" value="Unassembled WGS sequence"/>
</dbReference>
<keyword evidence="2" id="KW-1185">Reference proteome</keyword>
<comment type="caution">
    <text evidence="1">The sequence shown here is derived from an EMBL/GenBank/DDBJ whole genome shotgun (WGS) entry which is preliminary data.</text>
</comment>
<proteinExistence type="predicted"/>
<organism evidence="1 2">
    <name type="scientific">Plakobranchus ocellatus</name>
    <dbReference type="NCBI Taxonomy" id="259542"/>
    <lineage>
        <taxon>Eukaryota</taxon>
        <taxon>Metazoa</taxon>
        <taxon>Spiralia</taxon>
        <taxon>Lophotrochozoa</taxon>
        <taxon>Mollusca</taxon>
        <taxon>Gastropoda</taxon>
        <taxon>Heterobranchia</taxon>
        <taxon>Euthyneura</taxon>
        <taxon>Panpulmonata</taxon>
        <taxon>Sacoglossa</taxon>
        <taxon>Placobranchoidea</taxon>
        <taxon>Plakobranchidae</taxon>
        <taxon>Plakobranchus</taxon>
    </lineage>
</organism>
<reference evidence="1 2" key="1">
    <citation type="journal article" date="2021" name="Elife">
        <title>Chloroplast acquisition without the gene transfer in kleptoplastic sea slugs, Plakobranchus ocellatus.</title>
        <authorList>
            <person name="Maeda T."/>
            <person name="Takahashi S."/>
            <person name="Yoshida T."/>
            <person name="Shimamura S."/>
            <person name="Takaki Y."/>
            <person name="Nagai Y."/>
            <person name="Toyoda A."/>
            <person name="Suzuki Y."/>
            <person name="Arimoto A."/>
            <person name="Ishii H."/>
            <person name="Satoh N."/>
            <person name="Nishiyama T."/>
            <person name="Hasebe M."/>
            <person name="Maruyama T."/>
            <person name="Minagawa J."/>
            <person name="Obokata J."/>
            <person name="Shigenobu S."/>
        </authorList>
    </citation>
    <scope>NUCLEOTIDE SEQUENCE [LARGE SCALE GENOMIC DNA]</scope>
</reference>
<sequence length="127" mass="14094">MGTTTCGVRASRPADGRTGGRGSVLFSCTILLRVETWEMSRKGRRQFKLLYVPKRCSSLSASERKLHQCCSCVRSLSTPTHPPLPPTTLLIGNDCLCRRNLTAMASHSERHKIHSREAPFELTLVIA</sequence>